<proteinExistence type="predicted"/>
<reference evidence="2 3" key="1">
    <citation type="submission" date="2014-02" db="EMBL/GenBank/DDBJ databases">
        <authorList>
            <person name="Sibley D."/>
            <person name="Venepally P."/>
            <person name="Karamycheva S."/>
            <person name="Hadjithomas M."/>
            <person name="Khan A."/>
            <person name="Brunk B."/>
            <person name="Roos D."/>
            <person name="Caler E."/>
            <person name="Lorenzi H."/>
        </authorList>
    </citation>
    <scope>NUCLEOTIDE SEQUENCE [LARGE SCALE GENOMIC DNA]</scope>
    <source>
        <strain evidence="2 3">GAB2-2007-GAL-DOM2</strain>
    </source>
</reference>
<feature type="compositionally biased region" description="Basic and acidic residues" evidence="1">
    <location>
        <begin position="88"/>
        <end position="100"/>
    </location>
</feature>
<accession>A0A086KVR3</accession>
<feature type="region of interest" description="Disordered" evidence="1">
    <location>
        <begin position="42"/>
        <end position="111"/>
    </location>
</feature>
<evidence type="ECO:0000313" key="2">
    <source>
        <dbReference type="EMBL" id="KFG48481.1"/>
    </source>
</evidence>
<feature type="non-terminal residue" evidence="2">
    <location>
        <position position="1"/>
    </location>
</feature>
<dbReference type="AlphaFoldDB" id="A0A086KVR3"/>
<gene>
    <name evidence="2" type="ORF">TGDOM2_231170B</name>
</gene>
<dbReference type="EMBL" id="AHZU02000102">
    <property type="protein sequence ID" value="KFG48481.1"/>
    <property type="molecule type" value="Genomic_DNA"/>
</dbReference>
<dbReference type="VEuPathDB" id="ToxoDB:TGDOM2_231170B"/>
<name>A0A086KVR3_TOXGO</name>
<comment type="caution">
    <text evidence="2">The sequence shown here is derived from an EMBL/GenBank/DDBJ whole genome shotgun (WGS) entry which is preliminary data.</text>
</comment>
<feature type="compositionally biased region" description="Basic and acidic residues" evidence="1">
    <location>
        <begin position="47"/>
        <end position="80"/>
    </location>
</feature>
<sequence>LGKELDDLWKKDKKLQTQFAEVDGRFNQMVWRDEELRNELFSEAQASEEKTQKVKANEKKREEEQKMVDRSQTEVDEKKSQIPAAEEAYEKAKEDVEAYRESIQGKQLGRP</sequence>
<organism evidence="2 3">
    <name type="scientific">Toxoplasma gondii GAB2-2007-GAL-DOM2</name>
    <dbReference type="NCBI Taxonomy" id="1130820"/>
    <lineage>
        <taxon>Eukaryota</taxon>
        <taxon>Sar</taxon>
        <taxon>Alveolata</taxon>
        <taxon>Apicomplexa</taxon>
        <taxon>Conoidasida</taxon>
        <taxon>Coccidia</taxon>
        <taxon>Eucoccidiorida</taxon>
        <taxon>Eimeriorina</taxon>
        <taxon>Sarcocystidae</taxon>
        <taxon>Toxoplasma</taxon>
    </lineage>
</organism>
<evidence type="ECO:0000313" key="3">
    <source>
        <dbReference type="Proteomes" id="UP000028837"/>
    </source>
</evidence>
<protein>
    <submittedName>
        <fullName evidence="2">RecF/RecN/SMC N terminal domain-containing protein</fullName>
    </submittedName>
</protein>
<evidence type="ECO:0000256" key="1">
    <source>
        <dbReference type="SAM" id="MobiDB-lite"/>
    </source>
</evidence>
<dbReference type="Proteomes" id="UP000028837">
    <property type="component" value="Unassembled WGS sequence"/>
</dbReference>